<evidence type="ECO:0008006" key="2">
    <source>
        <dbReference type="Google" id="ProtNLM"/>
    </source>
</evidence>
<dbReference type="Gene3D" id="3.90.550.10">
    <property type="entry name" value="Spore Coat Polysaccharide Biosynthesis Protein SpsA, Chain A"/>
    <property type="match status" value="1"/>
</dbReference>
<organism evidence="1">
    <name type="scientific">uncultured Alphaproteobacteria bacterium</name>
    <dbReference type="NCBI Taxonomy" id="91750"/>
    <lineage>
        <taxon>Bacteria</taxon>
        <taxon>Pseudomonadati</taxon>
        <taxon>Pseudomonadota</taxon>
        <taxon>Alphaproteobacteria</taxon>
        <taxon>environmental samples</taxon>
    </lineage>
</organism>
<dbReference type="EMBL" id="FLUO01000001">
    <property type="protein sequence ID" value="SBW01423.1"/>
    <property type="molecule type" value="Genomic_DNA"/>
</dbReference>
<accession>A0A212JPQ7</accession>
<name>A0A212JPQ7_9PROT</name>
<dbReference type="AlphaFoldDB" id="A0A212JPQ7"/>
<dbReference type="SUPFAM" id="SSF48452">
    <property type="entry name" value="TPR-like"/>
    <property type="match status" value="1"/>
</dbReference>
<protein>
    <recommendedName>
        <fullName evidence="2">Glycosyltransferase 2-like domain-containing protein</fullName>
    </recommendedName>
</protein>
<gene>
    <name evidence="1" type="ORF">KL86APRO_11428</name>
</gene>
<dbReference type="SUPFAM" id="SSF53448">
    <property type="entry name" value="Nucleotide-diphospho-sugar transferases"/>
    <property type="match status" value="1"/>
</dbReference>
<evidence type="ECO:0000313" key="1">
    <source>
        <dbReference type="EMBL" id="SBW01423.1"/>
    </source>
</evidence>
<dbReference type="InterPro" id="IPR029044">
    <property type="entry name" value="Nucleotide-diphossugar_trans"/>
</dbReference>
<reference evidence="1" key="1">
    <citation type="submission" date="2016-04" db="EMBL/GenBank/DDBJ databases">
        <authorList>
            <person name="Evans L.H."/>
            <person name="Alamgir A."/>
            <person name="Owens N."/>
            <person name="Weber N.D."/>
            <person name="Virtaneva K."/>
            <person name="Barbian K."/>
            <person name="Babar A."/>
            <person name="Rosenke K."/>
        </authorList>
    </citation>
    <scope>NUCLEOTIDE SEQUENCE</scope>
    <source>
        <strain evidence="1">86</strain>
    </source>
</reference>
<proteinExistence type="predicted"/>
<sequence length="396" mass="42964">MTPLALFCYARPEHTCRTVEALMANRRADEIALTVFCDGPRDSRARPKVAETRAAVHALLDASDAFGAIAFVERDENLGLTRSILGGIGHLLETADQVIVIEDDIVTAPGFLDYALSGLDAYRDDPRIATIGGYVPGAVSAAIPSDYRDDVFFSPRNTAWGWATWRDRWQTVDYTLADYPAFKNDLPAQLAFNTCGDDVTQMLYFTAERGLNTWDVQSTYAFFRQSRLTVLPCRSLVENIGLDGTGEHCATAPAMAVNLAAALGTHRFPAEVTTDDRILSAFRKLFARQHPGLIGGGAAAYWAAARGDQGLRRLVLAADSFARGDIEKARLLLDIHLDRVPGDPEALTLIGEIALAVGAFEPAADVFRSALLAWADHEAANRGLVRALNRSTAPVA</sequence>
<dbReference type="Gene3D" id="1.25.40.10">
    <property type="entry name" value="Tetratricopeptide repeat domain"/>
    <property type="match status" value="1"/>
</dbReference>
<dbReference type="InterPro" id="IPR011990">
    <property type="entry name" value="TPR-like_helical_dom_sf"/>
</dbReference>